<sequence>MPRIEVVRLPVLGRRAVNTYLLKGRRPVLVDAGTPGSGRRVTELLAAHGVDPTDLALLVVTHGHLDHFGAAAELRRLTGAPIAAHVADLPPYTTGRVREPYLPTGPMGRLMARGRALHVRAEPFVPDVLVNGPTALAEFGVDARIVPTPGHTAGAVSVLTGDGELVAGDLIANSFMGLLPGRPANPPFHDDRRANLASLRAMLALRPTRLHVGHGTSLTPERATRWAAAEQRRLDRLAARGRLRTRPADGPATGPADGAADGPATGPSSGPGRPDVTMTA</sequence>
<evidence type="ECO:0000313" key="3">
    <source>
        <dbReference type="EMBL" id="GLW57678.1"/>
    </source>
</evidence>
<accession>A0A9W6PMS0</accession>
<dbReference type="InterPro" id="IPR036866">
    <property type="entry name" value="RibonucZ/Hydroxyglut_hydro"/>
</dbReference>
<feature type="region of interest" description="Disordered" evidence="1">
    <location>
        <begin position="237"/>
        <end position="280"/>
    </location>
</feature>
<dbReference type="AlphaFoldDB" id="A0A9W6PMS0"/>
<feature type="compositionally biased region" description="Low complexity" evidence="1">
    <location>
        <begin position="248"/>
        <end position="274"/>
    </location>
</feature>
<dbReference type="Pfam" id="PF00753">
    <property type="entry name" value="Lactamase_B"/>
    <property type="match status" value="1"/>
</dbReference>
<proteinExistence type="predicted"/>
<gene>
    <name evidence="3" type="ORF">Kpho01_56890</name>
</gene>
<dbReference type="InterPro" id="IPR001279">
    <property type="entry name" value="Metallo-B-lactamas"/>
</dbReference>
<evidence type="ECO:0000313" key="4">
    <source>
        <dbReference type="Proteomes" id="UP001165143"/>
    </source>
</evidence>
<reference evidence="3" key="1">
    <citation type="submission" date="2023-02" db="EMBL/GenBank/DDBJ databases">
        <title>Kitasatospora phosalacinea NBRC 14362.</title>
        <authorList>
            <person name="Ichikawa N."/>
            <person name="Sato H."/>
            <person name="Tonouchi N."/>
        </authorList>
    </citation>
    <scope>NUCLEOTIDE SEQUENCE</scope>
    <source>
        <strain evidence="3">NBRC 14362</strain>
    </source>
</reference>
<dbReference type="OrthoDB" id="2971563at2"/>
<evidence type="ECO:0000259" key="2">
    <source>
        <dbReference type="SMART" id="SM00849"/>
    </source>
</evidence>
<organism evidence="3 4">
    <name type="scientific">Kitasatospora phosalacinea</name>
    <dbReference type="NCBI Taxonomy" id="2065"/>
    <lineage>
        <taxon>Bacteria</taxon>
        <taxon>Bacillati</taxon>
        <taxon>Actinomycetota</taxon>
        <taxon>Actinomycetes</taxon>
        <taxon>Kitasatosporales</taxon>
        <taxon>Streptomycetaceae</taxon>
        <taxon>Kitasatospora</taxon>
    </lineage>
</organism>
<dbReference type="RefSeq" id="WP_081973712.1">
    <property type="nucleotide sequence ID" value="NZ_BSRX01000041.1"/>
</dbReference>
<protein>
    <submittedName>
        <fullName evidence="3">MBL fold metallo-hydrolase</fullName>
    </submittedName>
</protein>
<dbReference type="EMBL" id="BSRX01000041">
    <property type="protein sequence ID" value="GLW57678.1"/>
    <property type="molecule type" value="Genomic_DNA"/>
</dbReference>
<comment type="caution">
    <text evidence="3">The sequence shown here is derived from an EMBL/GenBank/DDBJ whole genome shotgun (WGS) entry which is preliminary data.</text>
</comment>
<dbReference type="Gene3D" id="3.60.15.10">
    <property type="entry name" value="Ribonuclease Z/Hydroxyacylglutathione hydrolase-like"/>
    <property type="match status" value="1"/>
</dbReference>
<dbReference type="CDD" id="cd07721">
    <property type="entry name" value="yflN-like_MBL-fold"/>
    <property type="match status" value="1"/>
</dbReference>
<dbReference type="Proteomes" id="UP001165143">
    <property type="component" value="Unassembled WGS sequence"/>
</dbReference>
<evidence type="ECO:0000256" key="1">
    <source>
        <dbReference type="SAM" id="MobiDB-lite"/>
    </source>
</evidence>
<name>A0A9W6PMS0_9ACTN</name>
<dbReference type="PANTHER" id="PTHR42951:SF17">
    <property type="entry name" value="METALLO-BETA-LACTAMASE DOMAIN-CONTAINING PROTEIN"/>
    <property type="match status" value="1"/>
</dbReference>
<feature type="domain" description="Metallo-beta-lactamase" evidence="2">
    <location>
        <begin position="16"/>
        <end position="214"/>
    </location>
</feature>
<dbReference type="SUPFAM" id="SSF56281">
    <property type="entry name" value="Metallo-hydrolase/oxidoreductase"/>
    <property type="match status" value="1"/>
</dbReference>
<dbReference type="InterPro" id="IPR050855">
    <property type="entry name" value="NDM-1-like"/>
</dbReference>
<dbReference type="SMART" id="SM00849">
    <property type="entry name" value="Lactamase_B"/>
    <property type="match status" value="1"/>
</dbReference>
<dbReference type="PANTHER" id="PTHR42951">
    <property type="entry name" value="METALLO-BETA-LACTAMASE DOMAIN-CONTAINING"/>
    <property type="match status" value="1"/>
</dbReference>